<dbReference type="AlphaFoldDB" id="A0A6I9XBI8"/>
<feature type="compositionally biased region" description="Basic and acidic residues" evidence="1">
    <location>
        <begin position="1"/>
        <end position="11"/>
    </location>
</feature>
<accession>A0A6I9XBI8</accession>
<sequence length="115" mass="12994">MTVKNSEERGPTRKASPTPTGDSGLAPWRHVSASLPARARSAGMRIAGIRRDMPRHLANSIRNNFIGANYYRRCTYVRSKQEYQGTGAESVHVKCIVKCKTAVQRNYVNYTEKMY</sequence>
<keyword evidence="2" id="KW-1185">Reference proteome</keyword>
<evidence type="ECO:0000256" key="1">
    <source>
        <dbReference type="SAM" id="MobiDB-lite"/>
    </source>
</evidence>
<proteinExistence type="predicted"/>
<dbReference type="RefSeq" id="XP_011642206.1">
    <property type="nucleotide sequence ID" value="XM_011643904.2"/>
</dbReference>
<evidence type="ECO:0000313" key="3">
    <source>
        <dbReference type="RefSeq" id="XP_011642206.1"/>
    </source>
</evidence>
<feature type="region of interest" description="Disordered" evidence="1">
    <location>
        <begin position="1"/>
        <end position="30"/>
    </location>
</feature>
<name>A0A6I9XBI8_9HYME</name>
<evidence type="ECO:0000313" key="2">
    <source>
        <dbReference type="Proteomes" id="UP000504615"/>
    </source>
</evidence>
<protein>
    <submittedName>
        <fullName evidence="3">Uncharacterized protein LOC105430367</fullName>
    </submittedName>
</protein>
<dbReference type="GeneID" id="105430367"/>
<reference evidence="3" key="1">
    <citation type="submission" date="2025-08" db="UniProtKB">
        <authorList>
            <consortium name="RefSeq"/>
        </authorList>
    </citation>
    <scope>IDENTIFICATION</scope>
</reference>
<dbReference type="Proteomes" id="UP000504615">
    <property type="component" value="Unplaced"/>
</dbReference>
<organism evidence="2 3">
    <name type="scientific">Pogonomyrmex barbatus</name>
    <name type="common">red harvester ant</name>
    <dbReference type="NCBI Taxonomy" id="144034"/>
    <lineage>
        <taxon>Eukaryota</taxon>
        <taxon>Metazoa</taxon>
        <taxon>Ecdysozoa</taxon>
        <taxon>Arthropoda</taxon>
        <taxon>Hexapoda</taxon>
        <taxon>Insecta</taxon>
        <taxon>Pterygota</taxon>
        <taxon>Neoptera</taxon>
        <taxon>Endopterygota</taxon>
        <taxon>Hymenoptera</taxon>
        <taxon>Apocrita</taxon>
        <taxon>Aculeata</taxon>
        <taxon>Formicoidea</taxon>
        <taxon>Formicidae</taxon>
        <taxon>Myrmicinae</taxon>
        <taxon>Pogonomyrmex</taxon>
    </lineage>
</organism>
<dbReference type="KEGG" id="pbar:105430367"/>
<gene>
    <name evidence="3" type="primary">LOC105430367</name>
</gene>